<feature type="compositionally biased region" description="Polar residues" evidence="1">
    <location>
        <begin position="146"/>
        <end position="159"/>
    </location>
</feature>
<feature type="compositionally biased region" description="Basic and acidic residues" evidence="1">
    <location>
        <begin position="227"/>
        <end position="259"/>
    </location>
</feature>
<proteinExistence type="predicted"/>
<dbReference type="EMBL" id="JACHJU010000001">
    <property type="protein sequence ID" value="MBB4939334.1"/>
    <property type="molecule type" value="Genomic_DNA"/>
</dbReference>
<dbReference type="Gene3D" id="2.60.40.10">
    <property type="entry name" value="Immunoglobulins"/>
    <property type="match status" value="1"/>
</dbReference>
<feature type="domain" description="Bacterial Ig-like" evidence="2">
    <location>
        <begin position="80"/>
        <end position="158"/>
    </location>
</feature>
<dbReference type="GO" id="GO:0005975">
    <property type="term" value="P:carbohydrate metabolic process"/>
    <property type="evidence" value="ECO:0007669"/>
    <property type="project" value="UniProtKB-ARBA"/>
</dbReference>
<name>A0A7W7RW54_9ACTN</name>
<evidence type="ECO:0000313" key="4">
    <source>
        <dbReference type="Proteomes" id="UP000534286"/>
    </source>
</evidence>
<feature type="region of interest" description="Disordered" evidence="1">
    <location>
        <begin position="144"/>
        <end position="266"/>
    </location>
</feature>
<comment type="caution">
    <text evidence="3">The sequence shown here is derived from an EMBL/GenBank/DDBJ whole genome shotgun (WGS) entry which is preliminary data.</text>
</comment>
<dbReference type="Proteomes" id="UP000534286">
    <property type="component" value="Unassembled WGS sequence"/>
</dbReference>
<gene>
    <name evidence="3" type="ORF">FHR32_003639</name>
</gene>
<sequence length="266" mass="27769">MSRHIARSWLVGGLIATVATGGIVAMPHIASAAASTSAALGTAANSTVPAGATGTAARSDRRIAPETTATTLTSSCAMGQTGPVIFFAAVTASGRTIPTGTVGFISDRGRLGRDRLDTAGHAVLTAPILSKGVHQVVAKYPGTNRLKASTSPMLTQRVSPNGLCPAKPGNSGGRERQEEGRTNLPRKHDGSRPAHDGSRPAHDGSRPVKIARTRPERTDAGGPAVTIRRDPRVVARHNAGHESRPTAEHASRQRAEHAKNHSYHWL</sequence>
<dbReference type="Pfam" id="PF16640">
    <property type="entry name" value="Big_3_5"/>
    <property type="match status" value="1"/>
</dbReference>
<dbReference type="RefSeq" id="WP_184755344.1">
    <property type="nucleotide sequence ID" value="NZ_BAABEK010000031.1"/>
</dbReference>
<dbReference type="InterPro" id="IPR032109">
    <property type="entry name" value="Big_3_5"/>
</dbReference>
<dbReference type="AlphaFoldDB" id="A0A7W7RW54"/>
<keyword evidence="4" id="KW-1185">Reference proteome</keyword>
<evidence type="ECO:0000259" key="2">
    <source>
        <dbReference type="Pfam" id="PF16640"/>
    </source>
</evidence>
<evidence type="ECO:0000313" key="3">
    <source>
        <dbReference type="EMBL" id="MBB4939334.1"/>
    </source>
</evidence>
<feature type="compositionally biased region" description="Basic and acidic residues" evidence="1">
    <location>
        <begin position="173"/>
        <end position="206"/>
    </location>
</feature>
<organism evidence="3 4">
    <name type="scientific">Streptosporangium album</name>
    <dbReference type="NCBI Taxonomy" id="47479"/>
    <lineage>
        <taxon>Bacteria</taxon>
        <taxon>Bacillati</taxon>
        <taxon>Actinomycetota</taxon>
        <taxon>Actinomycetes</taxon>
        <taxon>Streptosporangiales</taxon>
        <taxon>Streptosporangiaceae</taxon>
        <taxon>Streptosporangium</taxon>
    </lineage>
</organism>
<reference evidence="3 4" key="1">
    <citation type="submission" date="2020-08" db="EMBL/GenBank/DDBJ databases">
        <title>Sequencing the genomes of 1000 actinobacteria strains.</title>
        <authorList>
            <person name="Klenk H.-P."/>
        </authorList>
    </citation>
    <scope>NUCLEOTIDE SEQUENCE [LARGE SCALE GENOMIC DNA]</scope>
    <source>
        <strain evidence="3 4">DSM 43023</strain>
    </source>
</reference>
<accession>A0A7W7RW54</accession>
<protein>
    <recommendedName>
        <fullName evidence="2">Bacterial Ig-like domain-containing protein</fullName>
    </recommendedName>
</protein>
<dbReference type="InterPro" id="IPR013783">
    <property type="entry name" value="Ig-like_fold"/>
</dbReference>
<evidence type="ECO:0000256" key="1">
    <source>
        <dbReference type="SAM" id="MobiDB-lite"/>
    </source>
</evidence>